<dbReference type="EMBL" id="AVCK01000009">
    <property type="protein sequence ID" value="KFN47535.1"/>
    <property type="molecule type" value="Genomic_DNA"/>
</dbReference>
<dbReference type="Gene3D" id="2.60.120.10">
    <property type="entry name" value="Jelly Rolls"/>
    <property type="match status" value="2"/>
</dbReference>
<feature type="region of interest" description="Disordered" evidence="4">
    <location>
        <begin position="265"/>
        <end position="288"/>
    </location>
</feature>
<dbReference type="OrthoDB" id="9780903at2"/>
<dbReference type="InterPro" id="IPR014710">
    <property type="entry name" value="RmlC-like_jellyroll"/>
</dbReference>
<dbReference type="InterPro" id="IPR008778">
    <property type="entry name" value="Pirin_C_dom"/>
</dbReference>
<keyword evidence="2" id="KW-0479">Metal-binding</keyword>
<dbReference type="RefSeq" id="WP_084590589.1">
    <property type="nucleotide sequence ID" value="NZ_AVCK01000009.1"/>
</dbReference>
<dbReference type="Pfam" id="PF02678">
    <property type="entry name" value="Pirin"/>
    <property type="match status" value="1"/>
</dbReference>
<dbReference type="Pfam" id="PF05726">
    <property type="entry name" value="Pirin_C"/>
    <property type="match status" value="1"/>
</dbReference>
<dbReference type="PANTHER" id="PTHR13903:SF8">
    <property type="entry name" value="PIRIN"/>
    <property type="match status" value="1"/>
</dbReference>
<gene>
    <name evidence="7" type="ORF">N787_08215</name>
</gene>
<protein>
    <recommendedName>
        <fullName evidence="9">Pirin</fullName>
    </recommendedName>
</protein>
<reference evidence="7 8" key="1">
    <citation type="submission" date="2013-09" db="EMBL/GenBank/DDBJ databases">
        <title>Genome sequencing of Arenimonas metalli.</title>
        <authorList>
            <person name="Chen F."/>
            <person name="Wang G."/>
        </authorList>
    </citation>
    <scope>NUCLEOTIDE SEQUENCE [LARGE SCALE GENOMIC DNA]</scope>
    <source>
        <strain evidence="7 8">CF5-1</strain>
    </source>
</reference>
<keyword evidence="2" id="KW-0408">Iron</keyword>
<feature type="binding site" evidence="2">
    <location>
        <position position="55"/>
    </location>
    <ligand>
        <name>Fe cation</name>
        <dbReference type="ChEBI" id="CHEBI:24875"/>
    </ligand>
</feature>
<feature type="domain" description="Pirin C-terminal" evidence="6">
    <location>
        <begin position="174"/>
        <end position="273"/>
    </location>
</feature>
<evidence type="ECO:0000259" key="5">
    <source>
        <dbReference type="Pfam" id="PF02678"/>
    </source>
</evidence>
<feature type="domain" description="Pirin N-terminal" evidence="5">
    <location>
        <begin position="16"/>
        <end position="121"/>
    </location>
</feature>
<evidence type="ECO:0000259" key="6">
    <source>
        <dbReference type="Pfam" id="PF05726"/>
    </source>
</evidence>
<dbReference type="SUPFAM" id="SSF51182">
    <property type="entry name" value="RmlC-like cupins"/>
    <property type="match status" value="1"/>
</dbReference>
<comment type="cofactor">
    <cofactor evidence="2">
        <name>Fe cation</name>
        <dbReference type="ChEBI" id="CHEBI:24875"/>
    </cofactor>
    <text evidence="2">Binds 1 Fe cation per subunit.</text>
</comment>
<evidence type="ECO:0000256" key="3">
    <source>
        <dbReference type="RuleBase" id="RU003457"/>
    </source>
</evidence>
<sequence>MTLSIPPRVHDLGGGFTVKRLLPHAKARTVGPFVFFDHIGPAELGPDQGLDVRPHPHIGLATVTYLWEGAIMHRDSVGSVQEINPGDVNWMTAGRGIVHSERTPDRLRGKPQRMHGLQTWVALPQAHEEDAPSFAHHPKATLPVVSRPGATLTIVAGHAFGERAPVAVLMDTLYVSIDLEPGCALAIPAEHAERALYPVSGEPTLDGEPLPLEHLAVLDAGTEPLLRAGDTAARVMLLGGAPLDGHRHVWWNFVSSSRERIEQAKQDWRDGRLGQVPGETESIPLPER</sequence>
<dbReference type="PATRIC" id="fig|1384056.3.peg.502"/>
<dbReference type="InterPro" id="IPR011051">
    <property type="entry name" value="RmlC_Cupin_sf"/>
</dbReference>
<accession>A0A091BT71</accession>
<feature type="binding site" evidence="2">
    <location>
        <position position="99"/>
    </location>
    <ligand>
        <name>Fe cation</name>
        <dbReference type="ChEBI" id="CHEBI:24875"/>
    </ligand>
</feature>
<evidence type="ECO:0008006" key="9">
    <source>
        <dbReference type="Google" id="ProtNLM"/>
    </source>
</evidence>
<dbReference type="AlphaFoldDB" id="A0A091BT71"/>
<dbReference type="InterPro" id="IPR012093">
    <property type="entry name" value="Pirin"/>
</dbReference>
<dbReference type="PANTHER" id="PTHR13903">
    <property type="entry name" value="PIRIN-RELATED"/>
    <property type="match status" value="1"/>
</dbReference>
<feature type="binding site" evidence="2">
    <location>
        <position position="57"/>
    </location>
    <ligand>
        <name>Fe cation</name>
        <dbReference type="ChEBI" id="CHEBI:24875"/>
    </ligand>
</feature>
<name>A0A091BT71_9GAMM</name>
<dbReference type="eggNOG" id="COG1741">
    <property type="taxonomic scope" value="Bacteria"/>
</dbReference>
<evidence type="ECO:0000313" key="7">
    <source>
        <dbReference type="EMBL" id="KFN47535.1"/>
    </source>
</evidence>
<dbReference type="GO" id="GO:0046872">
    <property type="term" value="F:metal ion binding"/>
    <property type="evidence" value="ECO:0007669"/>
    <property type="project" value="UniProtKB-KW"/>
</dbReference>
<dbReference type="CDD" id="cd02247">
    <property type="entry name" value="cupin_pirin_C"/>
    <property type="match status" value="1"/>
</dbReference>
<feature type="binding site" evidence="2">
    <location>
        <position position="101"/>
    </location>
    <ligand>
        <name>Fe cation</name>
        <dbReference type="ChEBI" id="CHEBI:24875"/>
    </ligand>
</feature>
<comment type="caution">
    <text evidence="7">The sequence shown here is derived from an EMBL/GenBank/DDBJ whole genome shotgun (WGS) entry which is preliminary data.</text>
</comment>
<keyword evidence="8" id="KW-1185">Reference proteome</keyword>
<organism evidence="7 8">
    <name type="scientific">Arenimonas metalli CF5-1</name>
    <dbReference type="NCBI Taxonomy" id="1384056"/>
    <lineage>
        <taxon>Bacteria</taxon>
        <taxon>Pseudomonadati</taxon>
        <taxon>Pseudomonadota</taxon>
        <taxon>Gammaproteobacteria</taxon>
        <taxon>Lysobacterales</taxon>
        <taxon>Lysobacteraceae</taxon>
        <taxon>Arenimonas</taxon>
    </lineage>
</organism>
<dbReference type="PIRSF" id="PIRSF006232">
    <property type="entry name" value="Pirin"/>
    <property type="match status" value="1"/>
</dbReference>
<evidence type="ECO:0000256" key="1">
    <source>
        <dbReference type="ARBA" id="ARBA00008416"/>
    </source>
</evidence>
<dbReference type="STRING" id="1384056.N787_08215"/>
<dbReference type="CDD" id="cd02909">
    <property type="entry name" value="cupin_pirin_N"/>
    <property type="match status" value="1"/>
</dbReference>
<evidence type="ECO:0000256" key="2">
    <source>
        <dbReference type="PIRSR" id="PIRSR006232-1"/>
    </source>
</evidence>
<comment type="similarity">
    <text evidence="1 3">Belongs to the pirin family.</text>
</comment>
<proteinExistence type="inferred from homology"/>
<dbReference type="InterPro" id="IPR003829">
    <property type="entry name" value="Pirin_N_dom"/>
</dbReference>
<dbReference type="Proteomes" id="UP000029393">
    <property type="component" value="Unassembled WGS sequence"/>
</dbReference>
<evidence type="ECO:0000313" key="8">
    <source>
        <dbReference type="Proteomes" id="UP000029393"/>
    </source>
</evidence>
<evidence type="ECO:0000256" key="4">
    <source>
        <dbReference type="SAM" id="MobiDB-lite"/>
    </source>
</evidence>